<evidence type="ECO:0000313" key="1">
    <source>
        <dbReference type="EMBL" id="CAF2108220.1"/>
    </source>
</evidence>
<accession>A0A816UHR5</accession>
<sequence length="634" mass="74899">MTGMFKFISKLWNSEKEISESASYIGNVFDDNSEEQLFFDTVISRFENYDISNRAHQNKYFSTDIDYIIECAITSLTSSEHLQRLSKQIDAFFYIYRRVVEYNAYNKKSDSQLKEFQEKLLQESGNVFKLTKGLKPCLSITNKVLIEWMNIQQHLAAITEIKDIEKLSAFFALCNLSFQSSLLVYGDIRLQWINILSKIRQWNISLVIFISHYVEYKLAFERFPFDIPALIHLIRVIHQPNSTDVSPFAIFHSILNDLNLDHKVFFNLFLTTFGDGVKNKLYKESHICQLLRLLTEREDLLSMYLSTYASHVSINDLWYMFLYLSTAGEINQTMEKQLVLILNQRNEKVPVATFKTNYKLADAWLKIMKDENHPTFIRIVDTVLYTFLNKQLNDDQYSWKFTLHDLQDLLSITLRFLSTIDLQQQSCLLIIQHLFKLDKNVTTKFIRIKNLFNRLNDFDQNLWERNDPACIIRDEWLNDYSFYIPQDWLMLTKNDYQTLSAIHHNNRWSIHIWSRLVILSLSKLETNKWNETISQLNAWMINVKHDIFEANDTLTIIFVKSIFDIVISKHTKSVLFASNIESILNYILHASQDKHYLIDIKQVDDFIQNVHHSIKDILSLNSKFSLLEFLIVDL</sequence>
<dbReference type="Proteomes" id="UP000663887">
    <property type="component" value="Unassembled WGS sequence"/>
</dbReference>
<reference evidence="1" key="1">
    <citation type="submission" date="2021-02" db="EMBL/GenBank/DDBJ databases">
        <authorList>
            <person name="Nowell W R."/>
        </authorList>
    </citation>
    <scope>NUCLEOTIDE SEQUENCE</scope>
</reference>
<protein>
    <submittedName>
        <fullName evidence="1">Uncharacterized protein</fullName>
    </submittedName>
</protein>
<dbReference type="AlphaFoldDB" id="A0A816UHR5"/>
<proteinExistence type="predicted"/>
<name>A0A816UHR5_9BILA</name>
<evidence type="ECO:0000313" key="2">
    <source>
        <dbReference type="Proteomes" id="UP000663887"/>
    </source>
</evidence>
<comment type="caution">
    <text evidence="1">The sequence shown here is derived from an EMBL/GenBank/DDBJ whole genome shotgun (WGS) entry which is preliminary data.</text>
</comment>
<dbReference type="EMBL" id="CAJNRG010008903">
    <property type="protein sequence ID" value="CAF2108220.1"/>
    <property type="molecule type" value="Genomic_DNA"/>
</dbReference>
<organism evidence="1 2">
    <name type="scientific">Rotaria magnacalcarata</name>
    <dbReference type="NCBI Taxonomy" id="392030"/>
    <lineage>
        <taxon>Eukaryota</taxon>
        <taxon>Metazoa</taxon>
        <taxon>Spiralia</taxon>
        <taxon>Gnathifera</taxon>
        <taxon>Rotifera</taxon>
        <taxon>Eurotatoria</taxon>
        <taxon>Bdelloidea</taxon>
        <taxon>Philodinida</taxon>
        <taxon>Philodinidae</taxon>
        <taxon>Rotaria</taxon>
    </lineage>
</organism>
<gene>
    <name evidence="1" type="ORF">XDN619_LOCUS20201</name>
</gene>